<accession>A0AAU8DR19</accession>
<dbReference type="Pfam" id="PF11898">
    <property type="entry name" value="DUF3418"/>
    <property type="match status" value="1"/>
</dbReference>
<dbReference type="SMART" id="SM00487">
    <property type="entry name" value="DEXDc"/>
    <property type="match status" value="1"/>
</dbReference>
<dbReference type="SUPFAM" id="SSF52540">
    <property type="entry name" value="P-loop containing nucleoside triphosphate hydrolases"/>
    <property type="match status" value="1"/>
</dbReference>
<feature type="region of interest" description="Disordered" evidence="5">
    <location>
        <begin position="669"/>
        <end position="753"/>
    </location>
</feature>
<reference evidence="8" key="1">
    <citation type="submission" date="2024-05" db="EMBL/GenBank/DDBJ databases">
        <authorList>
            <person name="Cai S.Y."/>
            <person name="Jin L.M."/>
            <person name="Li H.R."/>
        </authorList>
    </citation>
    <scope>NUCLEOTIDE SEQUENCE</scope>
    <source>
        <strain evidence="8">A5-74</strain>
    </source>
</reference>
<evidence type="ECO:0000256" key="2">
    <source>
        <dbReference type="ARBA" id="ARBA00022801"/>
    </source>
</evidence>
<dbReference type="Gene3D" id="3.40.50.300">
    <property type="entry name" value="P-loop containing nucleotide triphosphate hydrolases"/>
    <property type="match status" value="2"/>
</dbReference>
<dbReference type="Pfam" id="PF04408">
    <property type="entry name" value="WHD_HA2"/>
    <property type="match status" value="1"/>
</dbReference>
<dbReference type="GO" id="GO:0003724">
    <property type="term" value="F:RNA helicase activity"/>
    <property type="evidence" value="ECO:0007669"/>
    <property type="project" value="UniProtKB-EC"/>
</dbReference>
<dbReference type="NCBIfam" id="TIGR01967">
    <property type="entry name" value="DEAH_box_HrpA"/>
    <property type="match status" value="1"/>
</dbReference>
<feature type="compositionally biased region" description="Low complexity" evidence="5">
    <location>
        <begin position="713"/>
        <end position="723"/>
    </location>
</feature>
<dbReference type="InterPro" id="IPR010222">
    <property type="entry name" value="RNA_helicase_HrpA"/>
</dbReference>
<dbReference type="InterPro" id="IPR003593">
    <property type="entry name" value="AAA+_ATPase"/>
</dbReference>
<dbReference type="Pfam" id="PF00271">
    <property type="entry name" value="Helicase_C"/>
    <property type="match status" value="1"/>
</dbReference>
<evidence type="ECO:0000313" key="8">
    <source>
        <dbReference type="EMBL" id="XCG64461.1"/>
    </source>
</evidence>
<dbReference type="SMART" id="SM00382">
    <property type="entry name" value="AAA"/>
    <property type="match status" value="1"/>
</dbReference>
<evidence type="ECO:0000256" key="3">
    <source>
        <dbReference type="ARBA" id="ARBA00022806"/>
    </source>
</evidence>
<feature type="domain" description="Helicase ATP-binding" evidence="6">
    <location>
        <begin position="112"/>
        <end position="275"/>
    </location>
</feature>
<protein>
    <submittedName>
        <fullName evidence="8">ATP-dependent RNA helicase HrpA</fullName>
        <ecNumber evidence="8">3.6.4.13</ecNumber>
    </submittedName>
</protein>
<feature type="region of interest" description="Disordered" evidence="5">
    <location>
        <begin position="1"/>
        <end position="38"/>
    </location>
</feature>
<evidence type="ECO:0000256" key="1">
    <source>
        <dbReference type="ARBA" id="ARBA00022741"/>
    </source>
</evidence>
<dbReference type="GO" id="GO:0005524">
    <property type="term" value="F:ATP binding"/>
    <property type="evidence" value="ECO:0007669"/>
    <property type="project" value="UniProtKB-KW"/>
</dbReference>
<feature type="compositionally biased region" description="Basic and acidic residues" evidence="5">
    <location>
        <begin position="673"/>
        <end position="682"/>
    </location>
</feature>
<gene>
    <name evidence="8" type="primary">hrpA</name>
    <name evidence="8" type="ORF">ABLG96_03730</name>
</gene>
<dbReference type="Pfam" id="PF07717">
    <property type="entry name" value="OB_NTP_bind"/>
    <property type="match status" value="1"/>
</dbReference>
<dbReference type="InterPro" id="IPR027417">
    <property type="entry name" value="P-loop_NTPase"/>
</dbReference>
<dbReference type="InterPro" id="IPR011709">
    <property type="entry name" value="DEAD-box_helicase_OB_fold"/>
</dbReference>
<dbReference type="InterPro" id="IPR007502">
    <property type="entry name" value="Helicase-assoc_dom"/>
</dbReference>
<dbReference type="Pfam" id="PF00270">
    <property type="entry name" value="DEAD"/>
    <property type="match status" value="1"/>
</dbReference>
<keyword evidence="3 8" id="KW-0347">Helicase</keyword>
<feature type="region of interest" description="Disordered" evidence="5">
    <location>
        <begin position="288"/>
        <end position="324"/>
    </location>
</feature>
<dbReference type="InterPro" id="IPR001650">
    <property type="entry name" value="Helicase_C-like"/>
</dbReference>
<feature type="compositionally biased region" description="Polar residues" evidence="5">
    <location>
        <begin position="736"/>
        <end position="750"/>
    </location>
</feature>
<dbReference type="InterPro" id="IPR014001">
    <property type="entry name" value="Helicase_ATP-bd"/>
</dbReference>
<feature type="compositionally biased region" description="Low complexity" evidence="5">
    <location>
        <begin position="1"/>
        <end position="35"/>
    </location>
</feature>
<dbReference type="FunFam" id="3.40.50.300:FF:000575">
    <property type="entry name" value="ATP-dependent helicase hrpA"/>
    <property type="match status" value="1"/>
</dbReference>
<dbReference type="Pfam" id="PF21010">
    <property type="entry name" value="HA2_C"/>
    <property type="match status" value="1"/>
</dbReference>
<evidence type="ECO:0000256" key="4">
    <source>
        <dbReference type="ARBA" id="ARBA00022840"/>
    </source>
</evidence>
<dbReference type="PANTHER" id="PTHR18934:SF99">
    <property type="entry name" value="ATP-DEPENDENT RNA HELICASE DHX37-RELATED"/>
    <property type="match status" value="1"/>
</dbReference>
<dbReference type="CDD" id="cd18791">
    <property type="entry name" value="SF2_C_RHA"/>
    <property type="match status" value="1"/>
</dbReference>
<dbReference type="InterPro" id="IPR048333">
    <property type="entry name" value="HA2_WH"/>
</dbReference>
<feature type="domain" description="Helicase C-terminal" evidence="7">
    <location>
        <begin position="329"/>
        <end position="499"/>
    </location>
</feature>
<dbReference type="InterPro" id="IPR024590">
    <property type="entry name" value="HrpA_C"/>
</dbReference>
<dbReference type="PANTHER" id="PTHR18934">
    <property type="entry name" value="ATP-DEPENDENT RNA HELICASE"/>
    <property type="match status" value="1"/>
</dbReference>
<keyword evidence="4" id="KW-0067">ATP-binding</keyword>
<dbReference type="Gene3D" id="1.20.120.1080">
    <property type="match status" value="1"/>
</dbReference>
<name>A0AAU8DR19_9ACTN</name>
<dbReference type="PROSITE" id="PS51194">
    <property type="entry name" value="HELICASE_CTER"/>
    <property type="match status" value="1"/>
</dbReference>
<keyword evidence="1" id="KW-0547">Nucleotide-binding</keyword>
<dbReference type="EC" id="3.6.4.13" evidence="8"/>
<dbReference type="SMART" id="SM00847">
    <property type="entry name" value="HA2"/>
    <property type="match status" value="1"/>
</dbReference>
<dbReference type="GO" id="GO:0003723">
    <property type="term" value="F:RNA binding"/>
    <property type="evidence" value="ECO:0007669"/>
    <property type="project" value="TreeGrafter"/>
</dbReference>
<evidence type="ECO:0000259" key="6">
    <source>
        <dbReference type="PROSITE" id="PS51192"/>
    </source>
</evidence>
<proteinExistence type="predicted"/>
<dbReference type="EMBL" id="CP159218">
    <property type="protein sequence ID" value="XCG64461.1"/>
    <property type="molecule type" value="Genomic_DNA"/>
</dbReference>
<keyword evidence="2 8" id="KW-0378">Hydrolase</keyword>
<dbReference type="GO" id="GO:0016787">
    <property type="term" value="F:hydrolase activity"/>
    <property type="evidence" value="ECO:0007669"/>
    <property type="project" value="UniProtKB-KW"/>
</dbReference>
<evidence type="ECO:0000256" key="5">
    <source>
        <dbReference type="SAM" id="MobiDB-lite"/>
    </source>
</evidence>
<dbReference type="FunFam" id="1.20.120.1080:FF:000005">
    <property type="entry name" value="ATP-dependent helicase HrpA"/>
    <property type="match status" value="1"/>
</dbReference>
<dbReference type="RefSeq" id="WP_353650074.1">
    <property type="nucleotide sequence ID" value="NZ_CP159218.1"/>
</dbReference>
<feature type="compositionally biased region" description="Acidic residues" evidence="5">
    <location>
        <begin position="292"/>
        <end position="301"/>
    </location>
</feature>
<organism evidence="8">
    <name type="scientific">Nakamurella sp. A5-74</name>
    <dbReference type="NCBI Taxonomy" id="3158264"/>
    <lineage>
        <taxon>Bacteria</taxon>
        <taxon>Bacillati</taxon>
        <taxon>Actinomycetota</taxon>
        <taxon>Actinomycetes</taxon>
        <taxon>Nakamurellales</taxon>
        <taxon>Nakamurellaceae</taxon>
        <taxon>Nakamurella</taxon>
    </lineage>
</organism>
<evidence type="ECO:0000259" key="7">
    <source>
        <dbReference type="PROSITE" id="PS51194"/>
    </source>
</evidence>
<sequence length="1446" mass="157916">MSVSPDPSTADATAADQSAATATPALTPAAAPPSAGRLRQRLQDLSLIDERRLGRRLEGLRKIRDSAKRDRSLGQIADEVTRAEQRIERRRAAVPEITYPDLPVAARAEDLAAAIAEHQVIIVAGETGSGKSTQLPKICLQLGRGVRGMIGHTQPRRIAARALAERIAEETHTVLGEQIGYTIRFGDHTRDDTLVKLMTDGILLAEIGRDRLLSRYDTIIIDEAHERSLNIDFLLGYLTQLLPQRPDLKVIITSATIDPVRFSQHFGGAPIVEVSGRTYPVEVRYRPFGPDEAAEDTDEPEEHSGSAKTPRGKQNTGKSPDQPIDQATAICQAVDELGREGDGDILVFLSGEREITDTAEILRGHLQSRPGTTEVLPLYGRLSAAEQHEVFSAHSGRRIVLATNVAETSLTVPGIRYVIDPGTARISRYSTRTKVQRLPIEKISQASAGQRAGRCGRVADGICLRLYAEDDFVTRPEFTDPEIARTSLAAVILQMASLGLGEIESFPFVEPPDTRQITDGVRVLDELGALDHSGADGAGDRTVRLTPVGRQLAALPVDPQYARMIVEANQRGCLAEILVIVAGLTVQDVREYPLEERDKATAVHARFADPHSDFLAVVNLWHYLREQAATLSGNAFRRMCRSEYLHYLRIREWQDLHAQLRQVARQLGMDTDVSSRDEDAPDRTAAASARPVREEPGAGPGGSGRGRRRRGKGSSAFSAARAAAEAEVRSDLGTDGTATKPTNATQQGRGSQVVGVDTEAVHCSLLSGLITHIGLRLEPGREYQGTRGTKFIIWPGSALAKSQPRFVMAAELVETTRLWGRTVARIDPVWAEKVGEHLLKRNHSEPRWDAKRGAVVATEKVTLLGVTLVAARTVSYDGIDPELSRELFIRHALVEADWETRHPWFATNLAALQEVSEREDRARRRDIVIDDDTLFGLYDARIPADVTTGRHLDSWWRTEFREHPDLLTFTPQMLVAAGSQEVSAEAFPDRFSSGGVDLDLDYVFDPSRDDDGVTVTIPLPVLARVDPGSFSAHVPGHRDELAVALLRTLPKTLRRNFVPAPDFARAVLARLDPDASDATAGFASRFADGLTAMTRIKVGVADFDEAKLPDHLRMRFRIVDARGVEVAVGKNLAELQDELRGSTRDAVAQAVADSTAEVHGLRTFPPDGVEKEIVRTIGGQELRAFPALVDERTSVGITVFATVRDQQRAARRGLVRLLALGSRPPGPYIRHLLTSAQMMTLATAPHGSFDGLVADALDAALDALLDWAGGVVWTAAEFEAVRVKLAPHLDRSVGDVVVATEAALRAGNVARLEVDTVQGGALAAAAVDMRNQLQELLRPGMISRTGAAHLPDLERYLQALAIRAERARSNPERDRERLAGIIGLQTELEDAVAVLRPARRDDPDVAAVRRMLQEFRVAQFAQPMRTAIPVSDKRIRTAISALTDQG</sequence>
<dbReference type="PROSITE" id="PS51192">
    <property type="entry name" value="HELICASE_ATP_BIND_1"/>
    <property type="match status" value="1"/>
</dbReference>
<dbReference type="InterPro" id="IPR011545">
    <property type="entry name" value="DEAD/DEAH_box_helicase_dom"/>
</dbReference>
<dbReference type="SMART" id="SM00490">
    <property type="entry name" value="HELICc"/>
    <property type="match status" value="1"/>
</dbReference>